<protein>
    <submittedName>
        <fullName evidence="1">Uncharacterized protein</fullName>
    </submittedName>
</protein>
<sequence length="57" mass="6506">MDALLATKGARGWGLLFADIDLTHRSLQTTVTDLRSMLDVFPSLFPDHDFTPFRERL</sequence>
<organism evidence="1 2">
    <name type="scientific">Hamadaea flava</name>
    <dbReference type="NCBI Taxonomy" id="1742688"/>
    <lineage>
        <taxon>Bacteria</taxon>
        <taxon>Bacillati</taxon>
        <taxon>Actinomycetota</taxon>
        <taxon>Actinomycetes</taxon>
        <taxon>Micromonosporales</taxon>
        <taxon>Micromonosporaceae</taxon>
        <taxon>Hamadaea</taxon>
    </lineage>
</organism>
<reference evidence="2" key="1">
    <citation type="journal article" date="2019" name="Int. J. Syst. Evol. Microbiol.">
        <title>The Global Catalogue of Microorganisms (GCM) 10K type strain sequencing project: providing services to taxonomists for standard genome sequencing and annotation.</title>
        <authorList>
            <consortium name="The Broad Institute Genomics Platform"/>
            <consortium name="The Broad Institute Genome Sequencing Center for Infectious Disease"/>
            <person name="Wu L."/>
            <person name="Ma J."/>
        </authorList>
    </citation>
    <scope>NUCLEOTIDE SEQUENCE [LARGE SCALE GENOMIC DNA]</scope>
    <source>
        <strain evidence="2">CGMCC 4.7289</strain>
    </source>
</reference>
<dbReference type="EMBL" id="JBHSAY010000029">
    <property type="protein sequence ID" value="MFC4136133.1"/>
    <property type="molecule type" value="Genomic_DNA"/>
</dbReference>
<accession>A0ABV8M0M8</accession>
<gene>
    <name evidence="1" type="ORF">ACFOZ4_36465</name>
</gene>
<comment type="caution">
    <text evidence="1">The sequence shown here is derived from an EMBL/GenBank/DDBJ whole genome shotgun (WGS) entry which is preliminary data.</text>
</comment>
<name>A0ABV8M0M8_9ACTN</name>
<dbReference type="RefSeq" id="WP_253751541.1">
    <property type="nucleotide sequence ID" value="NZ_JAMZDZ010000001.1"/>
</dbReference>
<evidence type="ECO:0000313" key="1">
    <source>
        <dbReference type="EMBL" id="MFC4136133.1"/>
    </source>
</evidence>
<evidence type="ECO:0000313" key="2">
    <source>
        <dbReference type="Proteomes" id="UP001595816"/>
    </source>
</evidence>
<keyword evidence="2" id="KW-1185">Reference proteome</keyword>
<proteinExistence type="predicted"/>
<dbReference type="Proteomes" id="UP001595816">
    <property type="component" value="Unassembled WGS sequence"/>
</dbReference>